<proteinExistence type="predicted"/>
<dbReference type="Proteomes" id="UP000481153">
    <property type="component" value="Unassembled WGS sequence"/>
</dbReference>
<dbReference type="GO" id="GO:0006974">
    <property type="term" value="P:DNA damage response"/>
    <property type="evidence" value="ECO:0007669"/>
    <property type="project" value="InterPro"/>
</dbReference>
<dbReference type="GO" id="GO:0003697">
    <property type="term" value="F:single-stranded DNA binding"/>
    <property type="evidence" value="ECO:0007669"/>
    <property type="project" value="InterPro"/>
</dbReference>
<dbReference type="InterPro" id="IPR055220">
    <property type="entry name" value="SPRTN_ZBD"/>
</dbReference>
<evidence type="ECO:0000313" key="4">
    <source>
        <dbReference type="Proteomes" id="UP000481153"/>
    </source>
</evidence>
<protein>
    <recommendedName>
        <fullName evidence="2">Spartan-like zinc binding domain-containing protein</fullName>
    </recommendedName>
</protein>
<dbReference type="PANTHER" id="PTHR21220">
    <property type="entry name" value="DNA-DEPENDENT METALLOPROTEASE SPRTN"/>
    <property type="match status" value="1"/>
</dbReference>
<dbReference type="EMBL" id="VJMJ01000595">
    <property type="protein sequence ID" value="KAF0720913.1"/>
    <property type="molecule type" value="Genomic_DNA"/>
</dbReference>
<dbReference type="PANTHER" id="PTHR21220:SF0">
    <property type="entry name" value="DNA-DEPENDENT METALLOPROTEASE SPRTN"/>
    <property type="match status" value="1"/>
</dbReference>
<dbReference type="GO" id="GO:0031593">
    <property type="term" value="F:polyubiquitin modification-dependent protein binding"/>
    <property type="evidence" value="ECO:0007669"/>
    <property type="project" value="TreeGrafter"/>
</dbReference>
<gene>
    <name evidence="3" type="ORF">Ae201684_019260</name>
</gene>
<keyword evidence="4" id="KW-1185">Reference proteome</keyword>
<sequence>HGPQFQFHMNRINAMATTQITVYHTFHDEVDAYRVHWWQCNGPCRSRKPYFGLVKRAMNRAPSPRDPWWAQHARDFGGQYTNIKEPPPPPPKAEKQPEAKKFKRESNQPAIHSFFTPPARQVDRGDVKKPKLASVPRPPPPRAPQMEVMAPPPPPRIEIDLTIDSD</sequence>
<dbReference type="Pfam" id="PF22934">
    <property type="entry name" value="SPRTN_ZBD"/>
    <property type="match status" value="1"/>
</dbReference>
<evidence type="ECO:0000259" key="2">
    <source>
        <dbReference type="Pfam" id="PF22934"/>
    </source>
</evidence>
<feature type="domain" description="Spartan-like zinc binding" evidence="2">
    <location>
        <begin position="36"/>
        <end position="81"/>
    </location>
</feature>
<name>A0A6G0W2E5_9STRA</name>
<dbReference type="AlphaFoldDB" id="A0A6G0W2E5"/>
<dbReference type="InterPro" id="IPR044245">
    <property type="entry name" value="Spartan"/>
</dbReference>
<feature type="compositionally biased region" description="Basic and acidic residues" evidence="1">
    <location>
        <begin position="92"/>
        <end position="106"/>
    </location>
</feature>
<feature type="non-terminal residue" evidence="3">
    <location>
        <position position="1"/>
    </location>
</feature>
<feature type="region of interest" description="Disordered" evidence="1">
    <location>
        <begin position="61"/>
        <end position="166"/>
    </location>
</feature>
<reference evidence="3 4" key="1">
    <citation type="submission" date="2019-07" db="EMBL/GenBank/DDBJ databases">
        <title>Genomics analysis of Aphanomyces spp. identifies a new class of oomycete effector associated with host adaptation.</title>
        <authorList>
            <person name="Gaulin E."/>
        </authorList>
    </citation>
    <scope>NUCLEOTIDE SEQUENCE [LARGE SCALE GENOMIC DNA]</scope>
    <source>
        <strain evidence="3 4">ATCC 201684</strain>
    </source>
</reference>
<organism evidence="3 4">
    <name type="scientific">Aphanomyces euteiches</name>
    <dbReference type="NCBI Taxonomy" id="100861"/>
    <lineage>
        <taxon>Eukaryota</taxon>
        <taxon>Sar</taxon>
        <taxon>Stramenopiles</taxon>
        <taxon>Oomycota</taxon>
        <taxon>Saprolegniomycetes</taxon>
        <taxon>Saprolegniales</taxon>
        <taxon>Verrucalvaceae</taxon>
        <taxon>Aphanomyces</taxon>
    </lineage>
</organism>
<comment type="caution">
    <text evidence="3">The sequence shown here is derived from an EMBL/GenBank/DDBJ whole genome shotgun (WGS) entry which is preliminary data.</text>
</comment>
<dbReference type="VEuPathDB" id="FungiDB:AeMF1_016597"/>
<evidence type="ECO:0000256" key="1">
    <source>
        <dbReference type="SAM" id="MobiDB-lite"/>
    </source>
</evidence>
<dbReference type="GO" id="GO:0005634">
    <property type="term" value="C:nucleus"/>
    <property type="evidence" value="ECO:0007669"/>
    <property type="project" value="TreeGrafter"/>
</dbReference>
<evidence type="ECO:0000313" key="3">
    <source>
        <dbReference type="EMBL" id="KAF0720913.1"/>
    </source>
</evidence>
<accession>A0A6G0W2E5</accession>
<dbReference type="GO" id="GO:0004222">
    <property type="term" value="F:metalloendopeptidase activity"/>
    <property type="evidence" value="ECO:0007669"/>
    <property type="project" value="InterPro"/>
</dbReference>